<dbReference type="EMBL" id="CP037968">
    <property type="protein sequence ID" value="QYZ77999.1"/>
    <property type="molecule type" value="Genomic_DNA"/>
</dbReference>
<dbReference type="KEGG" id="mfk:E2N92_00425"/>
<dbReference type="Proteomes" id="UP000826709">
    <property type="component" value="Chromosome"/>
</dbReference>
<evidence type="ECO:0000313" key="2">
    <source>
        <dbReference type="EMBL" id="QYZ77999.1"/>
    </source>
</evidence>
<dbReference type="AlphaFoldDB" id="A0A8G1EFA3"/>
<keyword evidence="3" id="KW-1185">Reference proteome</keyword>
<protein>
    <submittedName>
        <fullName evidence="2">Uncharacterized protein</fullName>
    </submittedName>
</protein>
<evidence type="ECO:0000313" key="3">
    <source>
        <dbReference type="Proteomes" id="UP000826709"/>
    </source>
</evidence>
<accession>A0A8G1EFA3</accession>
<dbReference type="OrthoDB" id="385041at2157"/>
<reference evidence="2" key="1">
    <citation type="journal article" date="2005" name="Int. J. Syst. Evol. Microbiol.">
        <title>Methanofollis formosanus sp. nov., isolated from a fish pond.</title>
        <authorList>
            <person name="Wu S.Y."/>
            <person name="Chen S.C."/>
            <person name="Lai M.C."/>
        </authorList>
    </citation>
    <scope>NUCLEOTIDE SEQUENCE</scope>
    <source>
        <strain evidence="2">ML15</strain>
    </source>
</reference>
<dbReference type="RefSeq" id="WP_220681739.1">
    <property type="nucleotide sequence ID" value="NZ_CP037968.1"/>
</dbReference>
<reference evidence="2" key="2">
    <citation type="submission" date="2019-03" db="EMBL/GenBank/DDBJ databases">
        <authorList>
            <person name="Chen S.-C."/>
            <person name="Wu S.-Y."/>
            <person name="Lai M.-C."/>
        </authorList>
    </citation>
    <scope>NUCLEOTIDE SEQUENCE</scope>
    <source>
        <strain evidence="2">ML15</strain>
    </source>
</reference>
<proteinExistence type="predicted"/>
<sequence>MKAQKLIVLLLAMLIAVTTMVSMLGAAGEGFDEHDHDEMNKSTDVPDHFIPPEYFKDARPATPLPESEMISFILSEKTLNTSAQDKRNGIIELPGSSPCQDPRFMKYREHQTIFIETNINPDDAVVLVRMPESMYERFLADAQNNTITLPASHFCMFYDNLTDLDTHIACNGSVLTVLPGESDANKNTTIPPPIETPSQSGVLG</sequence>
<evidence type="ECO:0000256" key="1">
    <source>
        <dbReference type="SAM" id="MobiDB-lite"/>
    </source>
</evidence>
<name>A0A8G1EFA3_9EURY</name>
<organism evidence="2 3">
    <name type="scientific">Methanofollis formosanus</name>
    <dbReference type="NCBI Taxonomy" id="299308"/>
    <lineage>
        <taxon>Archaea</taxon>
        <taxon>Methanobacteriati</taxon>
        <taxon>Methanobacteriota</taxon>
        <taxon>Stenosarchaea group</taxon>
        <taxon>Methanomicrobia</taxon>
        <taxon>Methanomicrobiales</taxon>
        <taxon>Methanomicrobiaceae</taxon>
        <taxon>Methanofollis</taxon>
    </lineage>
</organism>
<gene>
    <name evidence="2" type="ORF">E2N92_00425</name>
</gene>
<feature type="region of interest" description="Disordered" evidence="1">
    <location>
        <begin position="182"/>
        <end position="204"/>
    </location>
</feature>